<dbReference type="Proteomes" id="UP001497392">
    <property type="component" value="Unassembled WGS sequence"/>
</dbReference>
<name>A0ABP1FRU2_9CHLO</name>
<comment type="caution">
    <text evidence="2">The sequence shown here is derived from an EMBL/GenBank/DDBJ whole genome shotgun (WGS) entry which is preliminary data.</text>
</comment>
<evidence type="ECO:0000313" key="2">
    <source>
        <dbReference type="EMBL" id="CAL5222648.1"/>
    </source>
</evidence>
<accession>A0ABP1FRU2</accession>
<organism evidence="2 3">
    <name type="scientific">Coccomyxa viridis</name>
    <dbReference type="NCBI Taxonomy" id="1274662"/>
    <lineage>
        <taxon>Eukaryota</taxon>
        <taxon>Viridiplantae</taxon>
        <taxon>Chlorophyta</taxon>
        <taxon>core chlorophytes</taxon>
        <taxon>Trebouxiophyceae</taxon>
        <taxon>Trebouxiophyceae incertae sedis</taxon>
        <taxon>Coccomyxaceae</taxon>
        <taxon>Coccomyxa</taxon>
    </lineage>
</organism>
<reference evidence="2 3" key="1">
    <citation type="submission" date="2024-06" db="EMBL/GenBank/DDBJ databases">
        <authorList>
            <person name="Kraege A."/>
            <person name="Thomma B."/>
        </authorList>
    </citation>
    <scope>NUCLEOTIDE SEQUENCE [LARGE SCALE GENOMIC DNA]</scope>
</reference>
<dbReference type="Gene3D" id="1.25.40.10">
    <property type="entry name" value="Tetratricopeptide repeat domain"/>
    <property type="match status" value="1"/>
</dbReference>
<comment type="similarity">
    <text evidence="1">Belongs to the GET4 family.</text>
</comment>
<dbReference type="PANTHER" id="PTHR12875:SF0">
    <property type="entry name" value="GOLGI TO ER TRAFFIC PROTEIN 4 HOMOLOG"/>
    <property type="match status" value="1"/>
</dbReference>
<proteinExistence type="inferred from homology"/>
<dbReference type="EMBL" id="CAXHTA020000007">
    <property type="protein sequence ID" value="CAL5222648.1"/>
    <property type="molecule type" value="Genomic_DNA"/>
</dbReference>
<dbReference type="PANTHER" id="PTHR12875">
    <property type="entry name" value="GOLGI TO ER TRAFFIC PROTEIN 4 HOMOLOG"/>
    <property type="match status" value="1"/>
</dbReference>
<dbReference type="InterPro" id="IPR007317">
    <property type="entry name" value="GET4"/>
</dbReference>
<dbReference type="Pfam" id="PF04190">
    <property type="entry name" value="GET4"/>
    <property type="match status" value="1"/>
</dbReference>
<keyword evidence="3" id="KW-1185">Reference proteome</keyword>
<gene>
    <name evidence="2" type="primary">g5044</name>
    <name evidence="2" type="ORF">VP750_LOCUS4307</name>
</gene>
<dbReference type="InterPro" id="IPR011990">
    <property type="entry name" value="TPR-like_helical_dom_sf"/>
</dbReference>
<evidence type="ECO:0000313" key="3">
    <source>
        <dbReference type="Proteomes" id="UP001497392"/>
    </source>
</evidence>
<protein>
    <submittedName>
        <fullName evidence="2">G5044 protein</fullName>
    </submittedName>
</protein>
<evidence type="ECO:0000256" key="1">
    <source>
        <dbReference type="ARBA" id="ARBA00005351"/>
    </source>
</evidence>
<sequence length="309" mass="33647">MSDRVLKKVQEASDDQTAYEAQQQLKSIYHRLRSRQKLEEAYELLSKGCISHIANGQMTCAGELGRLLVDAYSRDQCLPDNEHAARVLKILNDLEQKQPALSSAAKVQAASEGSQIAKGALKWAKQQGDNADLVRQIHNRAAKLQADSGALPALAAASAHYARGDDSTAFASALASAAQRAPHCERDLFAARAILQVLAAARDQELQERTAYARAVLEHFDRKVNDPENPQSPLMHFLDGLLKAASSRSAALLQLLEREYRPSLFRDGELLAMLEVVKQKHFGMQRAGLGGLLGSLFQNLGSDPAIASA</sequence>